<dbReference type="EMBL" id="CP036274">
    <property type="protein sequence ID" value="QDU30071.1"/>
    <property type="molecule type" value="Genomic_DNA"/>
</dbReference>
<gene>
    <name evidence="4" type="ORF">ETAA8_51900</name>
</gene>
<keyword evidence="2" id="KW-1133">Transmembrane helix</keyword>
<dbReference type="Pfam" id="PF20382">
    <property type="entry name" value="DUF6677"/>
    <property type="match status" value="1"/>
</dbReference>
<dbReference type="KEGG" id="aagg:ETAA8_51900"/>
<feature type="region of interest" description="Disordered" evidence="1">
    <location>
        <begin position="173"/>
        <end position="198"/>
    </location>
</feature>
<keyword evidence="5" id="KW-1185">Reference proteome</keyword>
<name>A0A517YIN7_9BACT</name>
<reference evidence="4 5" key="1">
    <citation type="submission" date="2019-02" db="EMBL/GenBank/DDBJ databases">
        <title>Deep-cultivation of Planctomycetes and their phenomic and genomic characterization uncovers novel biology.</title>
        <authorList>
            <person name="Wiegand S."/>
            <person name="Jogler M."/>
            <person name="Boedeker C."/>
            <person name="Pinto D."/>
            <person name="Vollmers J."/>
            <person name="Rivas-Marin E."/>
            <person name="Kohn T."/>
            <person name="Peeters S.H."/>
            <person name="Heuer A."/>
            <person name="Rast P."/>
            <person name="Oberbeckmann S."/>
            <person name="Bunk B."/>
            <person name="Jeske O."/>
            <person name="Meyerdierks A."/>
            <person name="Storesund J.E."/>
            <person name="Kallscheuer N."/>
            <person name="Luecker S."/>
            <person name="Lage O.M."/>
            <person name="Pohl T."/>
            <person name="Merkel B.J."/>
            <person name="Hornburger P."/>
            <person name="Mueller R.-W."/>
            <person name="Bruemmer F."/>
            <person name="Labrenz M."/>
            <person name="Spormann A.M."/>
            <person name="Op den Camp H."/>
            <person name="Overmann J."/>
            <person name="Amann R."/>
            <person name="Jetten M.S.M."/>
            <person name="Mascher T."/>
            <person name="Medema M.H."/>
            <person name="Devos D.P."/>
            <person name="Kaster A.-K."/>
            <person name="Ovreas L."/>
            <person name="Rohde M."/>
            <person name="Galperin M.Y."/>
            <person name="Jogler C."/>
        </authorList>
    </citation>
    <scope>NUCLEOTIDE SEQUENCE [LARGE SCALE GENOMIC DNA]</scope>
    <source>
        <strain evidence="4 5">ETA_A8</strain>
    </source>
</reference>
<organism evidence="4 5">
    <name type="scientific">Anatilimnocola aggregata</name>
    <dbReference type="NCBI Taxonomy" id="2528021"/>
    <lineage>
        <taxon>Bacteria</taxon>
        <taxon>Pseudomonadati</taxon>
        <taxon>Planctomycetota</taxon>
        <taxon>Planctomycetia</taxon>
        <taxon>Pirellulales</taxon>
        <taxon>Pirellulaceae</taxon>
        <taxon>Anatilimnocola</taxon>
    </lineage>
</organism>
<feature type="domain" description="DUF6677" evidence="3">
    <location>
        <begin position="23"/>
        <end position="178"/>
    </location>
</feature>
<feature type="transmembrane region" description="Helical" evidence="2">
    <location>
        <begin position="85"/>
        <end position="107"/>
    </location>
</feature>
<accession>A0A517YIN7</accession>
<evidence type="ECO:0000313" key="5">
    <source>
        <dbReference type="Proteomes" id="UP000315017"/>
    </source>
</evidence>
<dbReference type="Proteomes" id="UP000315017">
    <property type="component" value="Chromosome"/>
</dbReference>
<feature type="transmembrane region" description="Helical" evidence="2">
    <location>
        <begin position="151"/>
        <end position="170"/>
    </location>
</feature>
<keyword evidence="2" id="KW-0812">Transmembrane</keyword>
<keyword evidence="2" id="KW-0472">Membrane</keyword>
<protein>
    <recommendedName>
        <fullName evidence="3">DUF6677 domain-containing protein</fullName>
    </recommendedName>
</protein>
<dbReference type="InterPro" id="IPR046499">
    <property type="entry name" value="DUF6677"/>
</dbReference>
<feature type="compositionally biased region" description="Basic and acidic residues" evidence="1">
    <location>
        <begin position="179"/>
        <end position="198"/>
    </location>
</feature>
<evidence type="ECO:0000256" key="2">
    <source>
        <dbReference type="SAM" id="Phobius"/>
    </source>
</evidence>
<proteinExistence type="predicted"/>
<sequence>MSDSTKSVTQADSILIDLRNPWVAGLLAWLWPGAGHLYQRRYGKGLLFMGCILSLFVFGLILGQGRVVYAMHPGGRGQQEARGTLARLAAIAPLPFWLQAGTGLPAMPAVIQRFRAQNNQPPLFGGLMAPPRSTDELAIWQRELNQRFDMGVLYTMIAGILNFFVIWDAAAGPAPSEPVEPKKKDDKKPVDDKTPVTV</sequence>
<dbReference type="AlphaFoldDB" id="A0A517YIN7"/>
<evidence type="ECO:0000259" key="3">
    <source>
        <dbReference type="Pfam" id="PF20382"/>
    </source>
</evidence>
<dbReference type="OrthoDB" id="281398at2"/>
<feature type="transmembrane region" description="Helical" evidence="2">
    <location>
        <begin position="45"/>
        <end position="65"/>
    </location>
</feature>
<dbReference type="RefSeq" id="WP_145094925.1">
    <property type="nucleotide sequence ID" value="NZ_CP036274.1"/>
</dbReference>
<evidence type="ECO:0000313" key="4">
    <source>
        <dbReference type="EMBL" id="QDU30071.1"/>
    </source>
</evidence>
<evidence type="ECO:0000256" key="1">
    <source>
        <dbReference type="SAM" id="MobiDB-lite"/>
    </source>
</evidence>